<proteinExistence type="predicted"/>
<keyword evidence="1" id="KW-0732">Signal</keyword>
<evidence type="ECO:0000313" key="2">
    <source>
        <dbReference type="Proteomes" id="UP000301870"/>
    </source>
</evidence>
<organism evidence="2 3">
    <name type="scientific">Spodoptera litura</name>
    <name type="common">Asian cotton leafworm</name>
    <dbReference type="NCBI Taxonomy" id="69820"/>
    <lineage>
        <taxon>Eukaryota</taxon>
        <taxon>Metazoa</taxon>
        <taxon>Ecdysozoa</taxon>
        <taxon>Arthropoda</taxon>
        <taxon>Hexapoda</taxon>
        <taxon>Insecta</taxon>
        <taxon>Pterygota</taxon>
        <taxon>Neoptera</taxon>
        <taxon>Endopterygota</taxon>
        <taxon>Lepidoptera</taxon>
        <taxon>Glossata</taxon>
        <taxon>Ditrysia</taxon>
        <taxon>Noctuoidea</taxon>
        <taxon>Noctuidae</taxon>
        <taxon>Amphipyrinae</taxon>
        <taxon>Spodoptera</taxon>
    </lineage>
</organism>
<feature type="signal peptide" evidence="1">
    <location>
        <begin position="1"/>
        <end position="20"/>
    </location>
</feature>
<gene>
    <name evidence="3" type="primary">LOC111350893</name>
</gene>
<dbReference type="GeneID" id="111350893"/>
<dbReference type="OrthoDB" id="6818903at2759"/>
<evidence type="ECO:0000256" key="1">
    <source>
        <dbReference type="SAM" id="SignalP"/>
    </source>
</evidence>
<dbReference type="KEGG" id="sliu:111350893"/>
<accession>A0A9J7DXD8</accession>
<dbReference type="RefSeq" id="XP_022818376.1">
    <property type="nucleotide sequence ID" value="XM_022962608.1"/>
</dbReference>
<protein>
    <submittedName>
        <fullName evidence="3">Uncharacterized protein LOC111350893</fullName>
    </submittedName>
</protein>
<feature type="chain" id="PRO_5039909322" evidence="1">
    <location>
        <begin position="21"/>
        <end position="138"/>
    </location>
</feature>
<name>A0A9J7DXD8_SPOLT</name>
<dbReference type="Proteomes" id="UP000301870">
    <property type="component" value="Chromosome 12"/>
</dbReference>
<sequence>MRSFIIITVLSALAACYGVAVPPSEEVYGGYTLLFDDISPEGRIVSSAELNAGSDRWVKLSESILDVPAVPGHVQRIGTKYEGDASVVITRWSVTSDVPTASYSFSPFGSNLMEVTIQSHLGNRIYSTVTIYGVILNK</sequence>
<reference evidence="3" key="1">
    <citation type="submission" date="2025-08" db="UniProtKB">
        <authorList>
            <consortium name="RefSeq"/>
        </authorList>
    </citation>
    <scope>IDENTIFICATION</scope>
    <source>
        <strain evidence="3">Ishihara</strain>
        <tissue evidence="3">Whole body</tissue>
    </source>
</reference>
<dbReference type="PROSITE" id="PS51257">
    <property type="entry name" value="PROKAR_LIPOPROTEIN"/>
    <property type="match status" value="1"/>
</dbReference>
<keyword evidence="2" id="KW-1185">Reference proteome</keyword>
<dbReference type="AlphaFoldDB" id="A0A9J7DXD8"/>
<evidence type="ECO:0000313" key="3">
    <source>
        <dbReference type="RefSeq" id="XP_022818376.1"/>
    </source>
</evidence>